<protein>
    <submittedName>
        <fullName evidence="1">Uncharacterized protein</fullName>
    </submittedName>
</protein>
<feature type="non-terminal residue" evidence="1">
    <location>
        <position position="1"/>
    </location>
</feature>
<organism evidence="1 2">
    <name type="scientific">Xylaria grammica</name>
    <dbReference type="NCBI Taxonomy" id="363999"/>
    <lineage>
        <taxon>Eukaryota</taxon>
        <taxon>Fungi</taxon>
        <taxon>Dikarya</taxon>
        <taxon>Ascomycota</taxon>
        <taxon>Pezizomycotina</taxon>
        <taxon>Sordariomycetes</taxon>
        <taxon>Xylariomycetidae</taxon>
        <taxon>Xylariales</taxon>
        <taxon>Xylariaceae</taxon>
        <taxon>Xylaria</taxon>
    </lineage>
</organism>
<reference evidence="1 2" key="1">
    <citation type="submission" date="2018-12" db="EMBL/GenBank/DDBJ databases">
        <title>Draft genome sequence of Xylaria grammica IHI A82.</title>
        <authorList>
            <person name="Buettner E."/>
            <person name="Kellner H."/>
        </authorList>
    </citation>
    <scope>NUCLEOTIDE SEQUENCE [LARGE SCALE GENOMIC DNA]</scope>
    <source>
        <strain evidence="1 2">IHI A82</strain>
    </source>
</reference>
<evidence type="ECO:0000313" key="2">
    <source>
        <dbReference type="Proteomes" id="UP000286045"/>
    </source>
</evidence>
<name>A0A439D347_9PEZI</name>
<dbReference type="EMBL" id="RYZI01000180">
    <property type="protein sequence ID" value="RWA08864.1"/>
    <property type="molecule type" value="Genomic_DNA"/>
</dbReference>
<evidence type="ECO:0000313" key="1">
    <source>
        <dbReference type="EMBL" id="RWA08864.1"/>
    </source>
</evidence>
<sequence length="84" mass="8985">ADGDDGEGEALAARILWRVEFDWAGEARSKIALLLSAPAKWHANDGKASLAGLSRMFDELLREGREPLEAVKIVVALIVGDGKA</sequence>
<proteinExistence type="predicted"/>
<dbReference type="Proteomes" id="UP000286045">
    <property type="component" value="Unassembled WGS sequence"/>
</dbReference>
<dbReference type="AlphaFoldDB" id="A0A439D347"/>
<gene>
    <name evidence="1" type="ORF">EKO27_g6224</name>
</gene>
<dbReference type="STRING" id="363999.A0A439D347"/>
<comment type="caution">
    <text evidence="1">The sequence shown here is derived from an EMBL/GenBank/DDBJ whole genome shotgun (WGS) entry which is preliminary data.</text>
</comment>
<accession>A0A439D347</accession>
<keyword evidence="2" id="KW-1185">Reference proteome</keyword>